<dbReference type="GO" id="GO:0006629">
    <property type="term" value="P:lipid metabolic process"/>
    <property type="evidence" value="ECO:0007669"/>
    <property type="project" value="UniProtKB-ARBA"/>
</dbReference>
<feature type="binding site" description="axial binding residue" evidence="5">
    <location>
        <position position="446"/>
    </location>
    <ligand>
        <name>heme</name>
        <dbReference type="ChEBI" id="CHEBI:30413"/>
    </ligand>
    <ligandPart>
        <name>Fe</name>
        <dbReference type="ChEBI" id="CHEBI:18248"/>
    </ligandPart>
</feature>
<protein>
    <recommendedName>
        <fullName evidence="9">Cytochrome P450</fullName>
    </recommendedName>
</protein>
<evidence type="ECO:0000256" key="4">
    <source>
        <dbReference type="ARBA" id="ARBA00023004"/>
    </source>
</evidence>
<evidence type="ECO:0000313" key="8">
    <source>
        <dbReference type="Proteomes" id="UP000664169"/>
    </source>
</evidence>
<proteinExistence type="inferred from homology"/>
<dbReference type="Gene3D" id="1.10.630.10">
    <property type="entry name" value="Cytochrome P450"/>
    <property type="match status" value="1"/>
</dbReference>
<name>A0A8H3IG48_9LECA</name>
<dbReference type="PRINTS" id="PR00385">
    <property type="entry name" value="P450"/>
</dbReference>
<dbReference type="Pfam" id="PF00067">
    <property type="entry name" value="p450"/>
    <property type="match status" value="1"/>
</dbReference>
<keyword evidence="5 6" id="KW-0349">Heme</keyword>
<dbReference type="PRINTS" id="PR00463">
    <property type="entry name" value="EP450I"/>
</dbReference>
<dbReference type="InterPro" id="IPR002401">
    <property type="entry name" value="Cyt_P450_E_grp-I"/>
</dbReference>
<keyword evidence="2 5" id="KW-0479">Metal-binding</keyword>
<dbReference type="SUPFAM" id="SSF48264">
    <property type="entry name" value="Cytochrome P450"/>
    <property type="match status" value="1"/>
</dbReference>
<dbReference type="PROSITE" id="PS00086">
    <property type="entry name" value="CYTOCHROME_P450"/>
    <property type="match status" value="1"/>
</dbReference>
<keyword evidence="8" id="KW-1185">Reference proteome</keyword>
<dbReference type="AlphaFoldDB" id="A0A8H3IG48"/>
<dbReference type="GO" id="GO:0005506">
    <property type="term" value="F:iron ion binding"/>
    <property type="evidence" value="ECO:0007669"/>
    <property type="project" value="InterPro"/>
</dbReference>
<comment type="similarity">
    <text evidence="1 6">Belongs to the cytochrome P450 family.</text>
</comment>
<reference evidence="7" key="1">
    <citation type="submission" date="2021-03" db="EMBL/GenBank/DDBJ databases">
        <authorList>
            <person name="Tagirdzhanova G."/>
        </authorList>
    </citation>
    <scope>NUCLEOTIDE SEQUENCE</scope>
</reference>
<dbReference type="GO" id="GO:0016705">
    <property type="term" value="F:oxidoreductase activity, acting on paired donors, with incorporation or reduction of molecular oxygen"/>
    <property type="evidence" value="ECO:0007669"/>
    <property type="project" value="InterPro"/>
</dbReference>
<dbReference type="InterPro" id="IPR017972">
    <property type="entry name" value="Cyt_P450_CS"/>
</dbReference>
<evidence type="ECO:0000256" key="1">
    <source>
        <dbReference type="ARBA" id="ARBA00010617"/>
    </source>
</evidence>
<evidence type="ECO:0000256" key="3">
    <source>
        <dbReference type="ARBA" id="ARBA00023002"/>
    </source>
</evidence>
<evidence type="ECO:0000256" key="6">
    <source>
        <dbReference type="RuleBase" id="RU000461"/>
    </source>
</evidence>
<dbReference type="GO" id="GO:0004497">
    <property type="term" value="F:monooxygenase activity"/>
    <property type="evidence" value="ECO:0007669"/>
    <property type="project" value="UniProtKB-KW"/>
</dbReference>
<gene>
    <name evidence="7" type="ORF">GOMPHAMPRED_004220</name>
</gene>
<evidence type="ECO:0008006" key="9">
    <source>
        <dbReference type="Google" id="ProtNLM"/>
    </source>
</evidence>
<dbReference type="InterPro" id="IPR036396">
    <property type="entry name" value="Cyt_P450_sf"/>
</dbReference>
<keyword evidence="6" id="KW-0503">Monooxygenase</keyword>
<dbReference type="PANTHER" id="PTHR24296">
    <property type="entry name" value="CYTOCHROME P450"/>
    <property type="match status" value="1"/>
</dbReference>
<evidence type="ECO:0000313" key="7">
    <source>
        <dbReference type="EMBL" id="CAF9926782.1"/>
    </source>
</evidence>
<accession>A0A8H3IG48</accession>
<evidence type="ECO:0000256" key="5">
    <source>
        <dbReference type="PIRSR" id="PIRSR602401-1"/>
    </source>
</evidence>
<dbReference type="EMBL" id="CAJPDQ010000026">
    <property type="protein sequence ID" value="CAF9926782.1"/>
    <property type="molecule type" value="Genomic_DNA"/>
</dbReference>
<keyword evidence="4 5" id="KW-0408">Iron</keyword>
<organism evidence="7 8">
    <name type="scientific">Gomphillus americanus</name>
    <dbReference type="NCBI Taxonomy" id="1940652"/>
    <lineage>
        <taxon>Eukaryota</taxon>
        <taxon>Fungi</taxon>
        <taxon>Dikarya</taxon>
        <taxon>Ascomycota</taxon>
        <taxon>Pezizomycotina</taxon>
        <taxon>Lecanoromycetes</taxon>
        <taxon>OSLEUM clade</taxon>
        <taxon>Ostropomycetidae</taxon>
        <taxon>Ostropales</taxon>
        <taxon>Graphidaceae</taxon>
        <taxon>Gomphilloideae</taxon>
        <taxon>Gomphillus</taxon>
    </lineage>
</organism>
<dbReference type="OrthoDB" id="1470350at2759"/>
<dbReference type="Proteomes" id="UP000664169">
    <property type="component" value="Unassembled WGS sequence"/>
</dbReference>
<comment type="caution">
    <text evidence="7">The sequence shown here is derived from an EMBL/GenBank/DDBJ whole genome shotgun (WGS) entry which is preliminary data.</text>
</comment>
<dbReference type="InterPro" id="IPR001128">
    <property type="entry name" value="Cyt_P450"/>
</dbReference>
<evidence type="ECO:0000256" key="2">
    <source>
        <dbReference type="ARBA" id="ARBA00022723"/>
    </source>
</evidence>
<keyword evidence="3 6" id="KW-0560">Oxidoreductase</keyword>
<dbReference type="GO" id="GO:0020037">
    <property type="term" value="F:heme binding"/>
    <property type="evidence" value="ECO:0007669"/>
    <property type="project" value="InterPro"/>
</dbReference>
<comment type="cofactor">
    <cofactor evidence="5">
        <name>heme</name>
        <dbReference type="ChEBI" id="CHEBI:30413"/>
    </cofactor>
</comment>
<sequence length="515" mass="58618">MWEYIISLIVLILGYIFFSERSRAIRRNGERLPRPRGTLPFAGFGLWFLRPKYQLLDWLVKLQPGFGLETYELAIPTLPPAILINDPKVLEFVLKNHETFIKGNTFRKASWDLFGNGILNTDGELWRIQRKAGLRFFTNSNLMHFIDVVLPPLMRALHQKLEKAASNGCVIDLQEALLEVTTGLMGRVAYDMEMSTEMSFSKAFDYASSVTAARFTNPLWPFSELFISSRISRSLREVKEIGAAIVKRAVHRRDQENKSGHTNTTSKYLVDSLLDHIDDPQVVAEAATNYLSAGRDTTAQVMTWTVYYLLRTPDALRQVRTSIEAEFPEIRSRHHLCLTYDTVSGQHSLPLVQAAFAEALRLSPAVPLEMKETTTQITLPDGTYLPEGAVVVWMPYSLARSPAIWGNDAEKYDIHRWLEKQENGGYHVLSRSAYENPVFNAGPRMCIGKRMAEVSANRILADLLWYWDFEEIRGAGERNGRRVLAESLTNPMEGGLPVTVRRRQYQRTGKVSRNS</sequence>